<feature type="compositionally biased region" description="Acidic residues" evidence="1">
    <location>
        <begin position="81"/>
        <end position="97"/>
    </location>
</feature>
<organism evidence="2 3">
    <name type="scientific">Acipenser oxyrinchus oxyrinchus</name>
    <dbReference type="NCBI Taxonomy" id="40147"/>
    <lineage>
        <taxon>Eukaryota</taxon>
        <taxon>Metazoa</taxon>
        <taxon>Chordata</taxon>
        <taxon>Craniata</taxon>
        <taxon>Vertebrata</taxon>
        <taxon>Euteleostomi</taxon>
        <taxon>Actinopterygii</taxon>
        <taxon>Chondrostei</taxon>
        <taxon>Acipenseriformes</taxon>
        <taxon>Acipenseridae</taxon>
        <taxon>Acipenser</taxon>
    </lineage>
</organism>
<dbReference type="EMBL" id="JAGXEW010000028">
    <property type="protein sequence ID" value="KAK1156034.1"/>
    <property type="molecule type" value="Genomic_DNA"/>
</dbReference>
<dbReference type="AlphaFoldDB" id="A0AAD8FWP2"/>
<feature type="region of interest" description="Disordered" evidence="1">
    <location>
        <begin position="53"/>
        <end position="179"/>
    </location>
</feature>
<dbReference type="Proteomes" id="UP001230051">
    <property type="component" value="Unassembled WGS sequence"/>
</dbReference>
<reference evidence="2" key="1">
    <citation type="submission" date="2022-02" db="EMBL/GenBank/DDBJ databases">
        <title>Atlantic sturgeon de novo genome assembly.</title>
        <authorList>
            <person name="Stock M."/>
            <person name="Klopp C."/>
            <person name="Guiguen Y."/>
            <person name="Cabau C."/>
            <person name="Parinello H."/>
            <person name="Santidrian Yebra-Pimentel E."/>
            <person name="Kuhl H."/>
            <person name="Dirks R.P."/>
            <person name="Guessner J."/>
            <person name="Wuertz S."/>
            <person name="Du K."/>
            <person name="Schartl M."/>
        </authorList>
    </citation>
    <scope>NUCLEOTIDE SEQUENCE</scope>
    <source>
        <strain evidence="2">STURGEONOMICS-FGT-2020</strain>
        <tissue evidence="2">Whole blood</tissue>
    </source>
</reference>
<gene>
    <name evidence="2" type="ORF">AOXY_G26114</name>
</gene>
<protein>
    <submittedName>
        <fullName evidence="2">Uncharacterized protein</fullName>
    </submittedName>
</protein>
<sequence>MLGTNMGNYPWLADSWPTTNLMHSGKEASVNCCTTKHDSAERYYNAVKLGKQKSMGKPVKTPSLNWAENLPPPPATGELDPFSEEEEEGEDEEDGDDWSPPLPERTYLMENDSEDVPPPPPRGEASSPAASYGQQSTATLTPSPREESRPSEDIPRLHHFDMPQLPRCVGVHTSHGEHY</sequence>
<evidence type="ECO:0000313" key="2">
    <source>
        <dbReference type="EMBL" id="KAK1156034.1"/>
    </source>
</evidence>
<accession>A0AAD8FWP2</accession>
<proteinExistence type="predicted"/>
<evidence type="ECO:0000313" key="3">
    <source>
        <dbReference type="Proteomes" id="UP001230051"/>
    </source>
</evidence>
<evidence type="ECO:0000256" key="1">
    <source>
        <dbReference type="SAM" id="MobiDB-lite"/>
    </source>
</evidence>
<feature type="compositionally biased region" description="Basic and acidic residues" evidence="1">
    <location>
        <begin position="144"/>
        <end position="161"/>
    </location>
</feature>
<feature type="compositionally biased region" description="Polar residues" evidence="1">
    <location>
        <begin position="132"/>
        <end position="142"/>
    </location>
</feature>
<keyword evidence="3" id="KW-1185">Reference proteome</keyword>
<comment type="caution">
    <text evidence="2">The sequence shown here is derived from an EMBL/GenBank/DDBJ whole genome shotgun (WGS) entry which is preliminary data.</text>
</comment>
<name>A0AAD8FWP2_ACIOX</name>